<organism evidence="1 2">
    <name type="scientific">Arthrobotrys flagrans</name>
    <name type="common">Nematode-trapping fungus</name>
    <name type="synonym">Trichothecium flagrans</name>
    <dbReference type="NCBI Taxonomy" id="97331"/>
    <lineage>
        <taxon>Eukaryota</taxon>
        <taxon>Fungi</taxon>
        <taxon>Dikarya</taxon>
        <taxon>Ascomycota</taxon>
        <taxon>Pezizomycotina</taxon>
        <taxon>Orbiliomycetes</taxon>
        <taxon>Orbiliales</taxon>
        <taxon>Orbiliaceae</taxon>
        <taxon>Arthrobotrys</taxon>
    </lineage>
</organism>
<protein>
    <submittedName>
        <fullName evidence="1">Uncharacterized protein</fullName>
    </submittedName>
</protein>
<dbReference type="RefSeq" id="XP_067488221.1">
    <property type="nucleotide sequence ID" value="XM_067636623.1"/>
</dbReference>
<gene>
    <name evidence="1" type="ORF">DFL_007095</name>
</gene>
<keyword evidence="2" id="KW-1185">Reference proteome</keyword>
<reference evidence="1 2" key="1">
    <citation type="submission" date="2019-01" db="EMBL/GenBank/DDBJ databases">
        <title>Intercellular communication is required for trap formation in the nematode-trapping fungus Duddingtonia flagrans.</title>
        <authorList>
            <person name="Youssar L."/>
            <person name="Wernet V."/>
            <person name="Hensel N."/>
            <person name="Hildebrandt H.-G."/>
            <person name="Fischer R."/>
        </authorList>
    </citation>
    <scope>NUCLEOTIDE SEQUENCE [LARGE SCALE GENOMIC DNA]</scope>
    <source>
        <strain evidence="1 2">CBS H-5679</strain>
    </source>
</reference>
<dbReference type="AlphaFoldDB" id="A0A436ZUM9"/>
<evidence type="ECO:0000313" key="2">
    <source>
        <dbReference type="Proteomes" id="UP000283090"/>
    </source>
</evidence>
<name>A0A436ZUM9_ARTFL</name>
<sequence>MFKSVAVLALPLYGGINNSVRRIINEAMVQLVDDMASVWPKSRYRRSIDKGCAQGPSAGPPTSRLVSIVLSEFQPAVPVRVKSGDIPIEQVSRCWKCYRTITN</sequence>
<dbReference type="VEuPathDB" id="FungiDB:DFL_007095"/>
<evidence type="ECO:0000313" key="1">
    <source>
        <dbReference type="EMBL" id="RVD82677.1"/>
    </source>
</evidence>
<proteinExistence type="predicted"/>
<comment type="caution">
    <text evidence="1">The sequence shown here is derived from an EMBL/GenBank/DDBJ whole genome shotgun (WGS) entry which is preliminary data.</text>
</comment>
<dbReference type="EMBL" id="SAEB01000009">
    <property type="protein sequence ID" value="RVD82677.1"/>
    <property type="molecule type" value="Genomic_DNA"/>
</dbReference>
<accession>A0A436ZUM9</accession>
<dbReference type="Proteomes" id="UP000283090">
    <property type="component" value="Unassembled WGS sequence"/>
</dbReference>
<dbReference type="GeneID" id="93589406"/>